<gene>
    <name evidence="12" type="ORF">ENI26_02695</name>
</gene>
<keyword evidence="5 11" id="KW-0812">Transmembrane</keyword>
<keyword evidence="4" id="KW-0410">Iron transport</keyword>
<evidence type="ECO:0000313" key="12">
    <source>
        <dbReference type="EMBL" id="HEC73262.1"/>
    </source>
</evidence>
<evidence type="ECO:0000256" key="6">
    <source>
        <dbReference type="ARBA" id="ARBA00022729"/>
    </source>
</evidence>
<keyword evidence="10 11" id="KW-0998">Cell outer membrane</keyword>
<proteinExistence type="inferred from homology"/>
<organism evidence="12">
    <name type="scientific">Methylophaga aminisulfidivorans</name>
    <dbReference type="NCBI Taxonomy" id="230105"/>
    <lineage>
        <taxon>Bacteria</taxon>
        <taxon>Pseudomonadati</taxon>
        <taxon>Pseudomonadota</taxon>
        <taxon>Gammaproteobacteria</taxon>
        <taxon>Thiotrichales</taxon>
        <taxon>Piscirickettsiaceae</taxon>
        <taxon>Methylophaga</taxon>
    </lineage>
</organism>
<keyword evidence="9 11" id="KW-0472">Membrane</keyword>
<sequence length="75" mass="8319">IGTDNLSTFSGNSTVDIETGGYTLTDASIRYDFADVRLALNVSNLFDREYTTTCTDLICYFGDGRRVIASATYNW</sequence>
<dbReference type="PANTHER" id="PTHR32552:SF68">
    <property type="entry name" value="FERRICHROME OUTER MEMBRANE TRANSPORTER_PHAGE RECEPTOR"/>
    <property type="match status" value="1"/>
</dbReference>
<evidence type="ECO:0000256" key="8">
    <source>
        <dbReference type="ARBA" id="ARBA00023065"/>
    </source>
</evidence>
<evidence type="ECO:0000256" key="7">
    <source>
        <dbReference type="ARBA" id="ARBA00023004"/>
    </source>
</evidence>
<feature type="non-terminal residue" evidence="12">
    <location>
        <position position="1"/>
    </location>
</feature>
<comment type="subcellular location">
    <subcellularLocation>
        <location evidence="1 11">Cell outer membrane</location>
        <topology evidence="1 11">Multi-pass membrane protein</topology>
    </subcellularLocation>
</comment>
<evidence type="ECO:0000256" key="1">
    <source>
        <dbReference type="ARBA" id="ARBA00004571"/>
    </source>
</evidence>
<dbReference type="SUPFAM" id="SSF56935">
    <property type="entry name" value="Porins"/>
    <property type="match status" value="1"/>
</dbReference>
<keyword evidence="6" id="KW-0732">Signal</keyword>
<evidence type="ECO:0000256" key="9">
    <source>
        <dbReference type="ARBA" id="ARBA00023136"/>
    </source>
</evidence>
<dbReference type="PROSITE" id="PS52016">
    <property type="entry name" value="TONB_DEPENDENT_REC_3"/>
    <property type="match status" value="1"/>
</dbReference>
<evidence type="ECO:0000256" key="4">
    <source>
        <dbReference type="ARBA" id="ARBA00022496"/>
    </source>
</evidence>
<keyword evidence="12" id="KW-0675">Receptor</keyword>
<comment type="caution">
    <text evidence="12">The sequence shown here is derived from an EMBL/GenBank/DDBJ whole genome shotgun (WGS) entry which is preliminary data.</text>
</comment>
<comment type="similarity">
    <text evidence="11">Belongs to the TonB-dependent receptor family.</text>
</comment>
<evidence type="ECO:0000256" key="5">
    <source>
        <dbReference type="ARBA" id="ARBA00022692"/>
    </source>
</evidence>
<keyword evidence="3 11" id="KW-1134">Transmembrane beta strand</keyword>
<dbReference type="AlphaFoldDB" id="A0A7C1VP95"/>
<accession>A0A7C1VP95</accession>
<name>A0A7C1VP95_9GAMM</name>
<protein>
    <submittedName>
        <fullName evidence="12">TonB-dependent receptor</fullName>
    </submittedName>
</protein>
<dbReference type="GO" id="GO:0015344">
    <property type="term" value="F:siderophore uptake transmembrane transporter activity"/>
    <property type="evidence" value="ECO:0007669"/>
    <property type="project" value="TreeGrafter"/>
</dbReference>
<dbReference type="PANTHER" id="PTHR32552">
    <property type="entry name" value="FERRICHROME IRON RECEPTOR-RELATED"/>
    <property type="match status" value="1"/>
</dbReference>
<keyword evidence="8" id="KW-0406">Ion transport</keyword>
<keyword evidence="7" id="KW-0408">Iron</keyword>
<dbReference type="Proteomes" id="UP000886384">
    <property type="component" value="Unassembled WGS sequence"/>
</dbReference>
<keyword evidence="2 11" id="KW-0813">Transport</keyword>
<reference evidence="12" key="1">
    <citation type="journal article" date="2020" name="mSystems">
        <title>Genome- and Community-Level Interaction Insights into Carbon Utilization and Element Cycling Functions of Hydrothermarchaeota in Hydrothermal Sediment.</title>
        <authorList>
            <person name="Zhou Z."/>
            <person name="Liu Y."/>
            <person name="Xu W."/>
            <person name="Pan J."/>
            <person name="Luo Z.H."/>
            <person name="Li M."/>
        </authorList>
    </citation>
    <scope>NUCLEOTIDE SEQUENCE [LARGE SCALE GENOMIC DNA]</scope>
    <source>
        <strain evidence="12">HyVt-380</strain>
    </source>
</reference>
<dbReference type="InterPro" id="IPR039426">
    <property type="entry name" value="TonB-dep_rcpt-like"/>
</dbReference>
<dbReference type="EMBL" id="DRHY01000061">
    <property type="protein sequence ID" value="HEC73262.1"/>
    <property type="molecule type" value="Genomic_DNA"/>
</dbReference>
<evidence type="ECO:0000256" key="11">
    <source>
        <dbReference type="PROSITE-ProRule" id="PRU01360"/>
    </source>
</evidence>
<evidence type="ECO:0000256" key="3">
    <source>
        <dbReference type="ARBA" id="ARBA00022452"/>
    </source>
</evidence>
<evidence type="ECO:0000256" key="2">
    <source>
        <dbReference type="ARBA" id="ARBA00022448"/>
    </source>
</evidence>
<evidence type="ECO:0000256" key="10">
    <source>
        <dbReference type="ARBA" id="ARBA00023237"/>
    </source>
</evidence>
<dbReference type="Gene3D" id="2.40.170.20">
    <property type="entry name" value="TonB-dependent receptor, beta-barrel domain"/>
    <property type="match status" value="1"/>
</dbReference>
<dbReference type="GO" id="GO:0009279">
    <property type="term" value="C:cell outer membrane"/>
    <property type="evidence" value="ECO:0007669"/>
    <property type="project" value="UniProtKB-SubCell"/>
</dbReference>
<dbReference type="InterPro" id="IPR036942">
    <property type="entry name" value="Beta-barrel_TonB_sf"/>
</dbReference>